<dbReference type="Pfam" id="PF02485">
    <property type="entry name" value="Branch"/>
    <property type="match status" value="1"/>
</dbReference>
<comment type="subcellular location">
    <subcellularLocation>
        <location evidence="1">Membrane</location>
        <topology evidence="1">Single-pass type II membrane protein</topology>
    </subcellularLocation>
</comment>
<reference evidence="7" key="1">
    <citation type="submission" date="2015-04" db="UniProtKB">
        <authorList>
            <consortium name="EnsemblPlants"/>
        </authorList>
    </citation>
    <scope>IDENTIFICATION</scope>
</reference>
<keyword evidence="2" id="KW-0328">Glycosyltransferase</keyword>
<feature type="compositionally biased region" description="Pro residues" evidence="6">
    <location>
        <begin position="138"/>
        <end position="150"/>
    </location>
</feature>
<keyword evidence="5" id="KW-0325">Glycoprotein</keyword>
<dbReference type="eggNOG" id="KOG0799">
    <property type="taxonomic scope" value="Eukaryota"/>
</dbReference>
<evidence type="ECO:0000256" key="1">
    <source>
        <dbReference type="ARBA" id="ARBA00004606"/>
    </source>
</evidence>
<keyword evidence="3" id="KW-0808">Transferase</keyword>
<dbReference type="EnsemblPlants" id="OMERI03G03490.2">
    <property type="protein sequence ID" value="OMERI03G03490.2"/>
    <property type="gene ID" value="OMERI03G03490"/>
</dbReference>
<dbReference type="InterPro" id="IPR003406">
    <property type="entry name" value="Glyco_trans_14"/>
</dbReference>
<dbReference type="Gramene" id="OMERI03G03490.2">
    <property type="protein sequence ID" value="OMERI03G03490.2"/>
    <property type="gene ID" value="OMERI03G03490"/>
</dbReference>
<reference evidence="7" key="2">
    <citation type="submission" date="2018-05" db="EMBL/GenBank/DDBJ databases">
        <title>OmerRS3 (Oryza meridionalis Reference Sequence Version 3).</title>
        <authorList>
            <person name="Zhang J."/>
            <person name="Kudrna D."/>
            <person name="Lee S."/>
            <person name="Talag J."/>
            <person name="Welchert J."/>
            <person name="Wing R.A."/>
        </authorList>
    </citation>
    <scope>NUCLEOTIDE SEQUENCE [LARGE SCALE GENOMIC DNA]</scope>
    <source>
        <strain evidence="7">cv. OR44</strain>
    </source>
</reference>
<evidence type="ECO:0000256" key="3">
    <source>
        <dbReference type="ARBA" id="ARBA00022679"/>
    </source>
</evidence>
<name>A0A0E0CV59_9ORYZ</name>
<proteinExistence type="predicted"/>
<evidence type="ECO:0000256" key="5">
    <source>
        <dbReference type="ARBA" id="ARBA00023180"/>
    </source>
</evidence>
<dbReference type="GO" id="GO:0016020">
    <property type="term" value="C:membrane"/>
    <property type="evidence" value="ECO:0007669"/>
    <property type="project" value="UniProtKB-SubCell"/>
</dbReference>
<evidence type="ECO:0000256" key="4">
    <source>
        <dbReference type="ARBA" id="ARBA00023136"/>
    </source>
</evidence>
<keyword evidence="4" id="KW-0472">Membrane</keyword>
<organism evidence="7">
    <name type="scientific">Oryza meridionalis</name>
    <dbReference type="NCBI Taxonomy" id="40149"/>
    <lineage>
        <taxon>Eukaryota</taxon>
        <taxon>Viridiplantae</taxon>
        <taxon>Streptophyta</taxon>
        <taxon>Embryophyta</taxon>
        <taxon>Tracheophyta</taxon>
        <taxon>Spermatophyta</taxon>
        <taxon>Magnoliopsida</taxon>
        <taxon>Liliopsida</taxon>
        <taxon>Poales</taxon>
        <taxon>Poaceae</taxon>
        <taxon>BOP clade</taxon>
        <taxon>Oryzoideae</taxon>
        <taxon>Oryzeae</taxon>
        <taxon>Oryzinae</taxon>
        <taxon>Oryza</taxon>
    </lineage>
</organism>
<evidence type="ECO:0000256" key="2">
    <source>
        <dbReference type="ARBA" id="ARBA00022676"/>
    </source>
</evidence>
<evidence type="ECO:0000313" key="7">
    <source>
        <dbReference type="EnsemblPlants" id="OMERI03G03490.2"/>
    </source>
</evidence>
<dbReference type="AlphaFoldDB" id="A0A0E0CV59"/>
<sequence>MDGVDRERRRSRGPRTTGLQQQQLVALVVAAQRTVGPGHFVEVGARHLRGEIIMDGRGGTAPEHVVAERRGTLAVSHRPDCCLLGAQKTNGTRSLAYPDEGGYSLQYDSRPLPCLLLSCLLLLLLLHLLSSPSSSSSSPPPPPPSPPHHVPLPVDASSAGPAPPSLAFLLTGSAGDADRLLRLLLATYHPRNLYLLLLDGAASAGDRARLARQARAGPGRANVHVVGDPGFANPRGASTLAATLHGASLLLRVGQDWDWFVHLDAGDYPLVTPDDLLHVLSYIPKDLNFIQHTSYIGWRESRQIRPIVVDPGLYLSSRTDIFYATQKRELPNAYKLFTGSSSVILSRKFIEYCIIGTDNLPRTMLMYYTNMPLPHRKYFQTVLCNSPEFNRTVVNHDLHYSKWDSSSKKEPLLLTLDDVENMTQSGVAFGTRFSMDDPVLNHIDEEILHRQPEEPAPGGWCIGVGDVSPCSVSGNPDVLRPGPAAMKLAKLLAQRLTYRNFYSQQCIWD</sequence>
<feature type="region of interest" description="Disordered" evidence="6">
    <location>
        <begin position="133"/>
        <end position="158"/>
    </location>
</feature>
<dbReference type="Proteomes" id="UP000008021">
    <property type="component" value="Chromosome 3"/>
</dbReference>
<evidence type="ECO:0000256" key="6">
    <source>
        <dbReference type="SAM" id="MobiDB-lite"/>
    </source>
</evidence>
<evidence type="ECO:0000313" key="8">
    <source>
        <dbReference type="Proteomes" id="UP000008021"/>
    </source>
</evidence>
<dbReference type="HOGENOM" id="CLU_034994_0_2_1"/>
<keyword evidence="8" id="KW-1185">Reference proteome</keyword>
<dbReference type="PANTHER" id="PTHR45719:SF10">
    <property type="entry name" value="CORE-2_I-BRANCHING BETA-1,6-N-ACETYLGLUCOSAMINYLTRANSFERASE FAMILY PROTEIN"/>
    <property type="match status" value="1"/>
</dbReference>
<accession>A0A0E0CV59</accession>
<dbReference type="STRING" id="40149.A0A0E0CV59"/>
<protein>
    <submittedName>
        <fullName evidence="7">Uncharacterized protein</fullName>
    </submittedName>
</protein>
<dbReference type="GO" id="GO:0015020">
    <property type="term" value="F:glucuronosyltransferase activity"/>
    <property type="evidence" value="ECO:0007669"/>
    <property type="project" value="InterPro"/>
</dbReference>
<dbReference type="PANTHER" id="PTHR45719">
    <property type="entry name" value="GLYCOSYLTRANSFERASE"/>
    <property type="match status" value="1"/>
</dbReference>
<dbReference type="InterPro" id="IPR044610">
    <property type="entry name" value="GLCAT14A/B/C"/>
</dbReference>